<reference evidence="1 2" key="1">
    <citation type="submission" date="2017-11" db="EMBL/GenBank/DDBJ databases">
        <title>De novo assembly and phasing of dikaryotic genomes from two isolates of Puccinia coronata f. sp. avenae, the causal agent of oat crown rust.</title>
        <authorList>
            <person name="Miller M.E."/>
            <person name="Zhang Y."/>
            <person name="Omidvar V."/>
            <person name="Sperschneider J."/>
            <person name="Schwessinger B."/>
            <person name="Raley C."/>
            <person name="Palmer J.M."/>
            <person name="Garnica D."/>
            <person name="Upadhyaya N."/>
            <person name="Rathjen J."/>
            <person name="Taylor J.M."/>
            <person name="Park R.F."/>
            <person name="Dodds P.N."/>
            <person name="Hirsch C.D."/>
            <person name="Kianian S.F."/>
            <person name="Figueroa M."/>
        </authorList>
    </citation>
    <scope>NUCLEOTIDE SEQUENCE [LARGE SCALE GENOMIC DNA]</scope>
    <source>
        <strain evidence="1">12SD80</strain>
    </source>
</reference>
<sequence length="180" mass="19649">MHSHCASELATTKDLSNTQVAARQLQAVEQVFLAVQGALATIGLVPVHEAEGHMGLMALTGSVFPAAWKCAVTAIIPKAGKDDYTDPNAYSDNNMGGECRVLADGHPDRQKGSGTKDALVLFDTWIQKKWLEKKNVARLFLDLNIFEAFLGNRLTTIRMFPGKPADNHQNGRLHVETLPN</sequence>
<comment type="caution">
    <text evidence="1">The sequence shown here is derived from an EMBL/GenBank/DDBJ whole genome shotgun (WGS) entry which is preliminary data.</text>
</comment>
<name>A0A2N5U4C9_9BASI</name>
<accession>A0A2N5U4C9</accession>
<dbReference type="EMBL" id="PGCI01000239">
    <property type="protein sequence ID" value="PLW32604.1"/>
    <property type="molecule type" value="Genomic_DNA"/>
</dbReference>
<evidence type="ECO:0000313" key="2">
    <source>
        <dbReference type="Proteomes" id="UP000235392"/>
    </source>
</evidence>
<dbReference type="Proteomes" id="UP000235392">
    <property type="component" value="Unassembled WGS sequence"/>
</dbReference>
<proteinExistence type="predicted"/>
<evidence type="ECO:0000313" key="1">
    <source>
        <dbReference type="EMBL" id="PLW32604.1"/>
    </source>
</evidence>
<organism evidence="1 2">
    <name type="scientific">Puccinia coronata f. sp. avenae</name>
    <dbReference type="NCBI Taxonomy" id="200324"/>
    <lineage>
        <taxon>Eukaryota</taxon>
        <taxon>Fungi</taxon>
        <taxon>Dikarya</taxon>
        <taxon>Basidiomycota</taxon>
        <taxon>Pucciniomycotina</taxon>
        <taxon>Pucciniomycetes</taxon>
        <taxon>Pucciniales</taxon>
        <taxon>Pucciniaceae</taxon>
        <taxon>Puccinia</taxon>
    </lineage>
</organism>
<dbReference type="AlphaFoldDB" id="A0A2N5U4C9"/>
<gene>
    <name evidence="1" type="ORF">PCASD_13065</name>
</gene>
<protein>
    <submittedName>
        <fullName evidence="1">Uncharacterized protein</fullName>
    </submittedName>
</protein>